<comment type="caution">
    <text evidence="8">The sequence shown here is derived from an EMBL/GenBank/DDBJ whole genome shotgun (WGS) entry which is preliminary data.</text>
</comment>
<evidence type="ECO:0000259" key="7">
    <source>
        <dbReference type="PROSITE" id="PS50850"/>
    </source>
</evidence>
<dbReference type="SUPFAM" id="SSF103473">
    <property type="entry name" value="MFS general substrate transporter"/>
    <property type="match status" value="1"/>
</dbReference>
<organism evidence="8 9">
    <name type="scientific">Filifactor villosus</name>
    <dbReference type="NCBI Taxonomy" id="29374"/>
    <lineage>
        <taxon>Bacteria</taxon>
        <taxon>Bacillati</taxon>
        <taxon>Bacillota</taxon>
        <taxon>Clostridia</taxon>
        <taxon>Peptostreptococcales</taxon>
        <taxon>Filifactoraceae</taxon>
        <taxon>Filifactor</taxon>
    </lineage>
</organism>
<keyword evidence="2" id="KW-0813">Transport</keyword>
<dbReference type="InterPro" id="IPR011701">
    <property type="entry name" value="MFS"/>
</dbReference>
<dbReference type="InterPro" id="IPR053160">
    <property type="entry name" value="MFS_DHA3_Transporter"/>
</dbReference>
<sequence length="273" mass="30847">MIKNKNFLSIDKCYLFGSASLKLSSLLYSSVITIFFIEHSISYTQIGVIWSILLASQMICDYPTGGLADEIGRLKVFMIGMVISGISNIVYLIGYNYIWILYIGALLAGLGEAQISGTLLPWLITEYKKNNNYEKKYILKLISKNQIVTSSIGIALGMFIYFIKLEANIVLMISAIINIIGGVLVFGLWVDNKSQFSYTYMSLHKKTVETFIKEKKLWIYTILLTCGYINFSIYQFIWQPKISLFSGDKGVLTFVNSMALLIVIMVSNLVKKN</sequence>
<feature type="domain" description="Major facilitator superfamily (MFS) profile" evidence="7">
    <location>
        <begin position="1"/>
        <end position="273"/>
    </location>
</feature>
<dbReference type="Proteomes" id="UP001595916">
    <property type="component" value="Unassembled WGS sequence"/>
</dbReference>
<dbReference type="RefSeq" id="WP_379789004.1">
    <property type="nucleotide sequence ID" value="NZ_JBHSHL010000050.1"/>
</dbReference>
<keyword evidence="9" id="KW-1185">Reference proteome</keyword>
<evidence type="ECO:0000256" key="6">
    <source>
        <dbReference type="SAM" id="Phobius"/>
    </source>
</evidence>
<feature type="transmembrane region" description="Helical" evidence="6">
    <location>
        <begin position="74"/>
        <end position="93"/>
    </location>
</feature>
<dbReference type="Pfam" id="PF07690">
    <property type="entry name" value="MFS_1"/>
    <property type="match status" value="1"/>
</dbReference>
<dbReference type="InterPro" id="IPR020846">
    <property type="entry name" value="MFS_dom"/>
</dbReference>
<feature type="transmembrane region" description="Helical" evidence="6">
    <location>
        <begin position="217"/>
        <end position="238"/>
    </location>
</feature>
<accession>A0ABV9QMX5</accession>
<feature type="transmembrane region" description="Helical" evidence="6">
    <location>
        <begin position="169"/>
        <end position="190"/>
    </location>
</feature>
<feature type="transmembrane region" description="Helical" evidence="6">
    <location>
        <begin position="43"/>
        <end position="62"/>
    </location>
</feature>
<evidence type="ECO:0000256" key="1">
    <source>
        <dbReference type="ARBA" id="ARBA00004651"/>
    </source>
</evidence>
<comment type="subcellular location">
    <subcellularLocation>
        <location evidence="1">Cell membrane</location>
        <topology evidence="1">Multi-pass membrane protein</topology>
    </subcellularLocation>
</comment>
<dbReference type="Gene3D" id="1.20.1250.20">
    <property type="entry name" value="MFS general substrate transporter like domains"/>
    <property type="match status" value="1"/>
</dbReference>
<feature type="transmembrane region" description="Helical" evidence="6">
    <location>
        <begin position="145"/>
        <end position="163"/>
    </location>
</feature>
<evidence type="ECO:0000256" key="2">
    <source>
        <dbReference type="ARBA" id="ARBA00022448"/>
    </source>
</evidence>
<evidence type="ECO:0000256" key="5">
    <source>
        <dbReference type="ARBA" id="ARBA00023136"/>
    </source>
</evidence>
<dbReference type="PROSITE" id="PS50850">
    <property type="entry name" value="MFS"/>
    <property type="match status" value="1"/>
</dbReference>
<feature type="transmembrane region" description="Helical" evidence="6">
    <location>
        <begin position="12"/>
        <end position="37"/>
    </location>
</feature>
<gene>
    <name evidence="8" type="ORF">ACFO4R_10155</name>
</gene>
<feature type="transmembrane region" description="Helical" evidence="6">
    <location>
        <begin position="99"/>
        <end position="124"/>
    </location>
</feature>
<evidence type="ECO:0000256" key="4">
    <source>
        <dbReference type="ARBA" id="ARBA00022989"/>
    </source>
</evidence>
<dbReference type="PANTHER" id="PTHR23530">
    <property type="entry name" value="TRANSPORT PROTEIN-RELATED"/>
    <property type="match status" value="1"/>
</dbReference>
<keyword evidence="5 6" id="KW-0472">Membrane</keyword>
<feature type="transmembrane region" description="Helical" evidence="6">
    <location>
        <begin position="250"/>
        <end position="270"/>
    </location>
</feature>
<dbReference type="PANTHER" id="PTHR23530:SF1">
    <property type="entry name" value="PERMEASE, MAJOR FACILITATOR SUPERFAMILY-RELATED"/>
    <property type="match status" value="1"/>
</dbReference>
<keyword evidence="3 6" id="KW-0812">Transmembrane</keyword>
<proteinExistence type="predicted"/>
<evidence type="ECO:0000313" key="9">
    <source>
        <dbReference type="Proteomes" id="UP001595916"/>
    </source>
</evidence>
<dbReference type="InterPro" id="IPR036259">
    <property type="entry name" value="MFS_trans_sf"/>
</dbReference>
<protein>
    <submittedName>
        <fullName evidence="8">MFS transporter</fullName>
    </submittedName>
</protein>
<reference evidence="9" key="1">
    <citation type="journal article" date="2019" name="Int. J. Syst. Evol. Microbiol.">
        <title>The Global Catalogue of Microorganisms (GCM) 10K type strain sequencing project: providing services to taxonomists for standard genome sequencing and annotation.</title>
        <authorList>
            <consortium name="The Broad Institute Genomics Platform"/>
            <consortium name="The Broad Institute Genome Sequencing Center for Infectious Disease"/>
            <person name="Wu L."/>
            <person name="Ma J."/>
        </authorList>
    </citation>
    <scope>NUCLEOTIDE SEQUENCE [LARGE SCALE GENOMIC DNA]</scope>
    <source>
        <strain evidence="9">CCUG 46385</strain>
    </source>
</reference>
<dbReference type="EMBL" id="JBHSHL010000050">
    <property type="protein sequence ID" value="MFC4805442.1"/>
    <property type="molecule type" value="Genomic_DNA"/>
</dbReference>
<name>A0ABV9QMX5_9FIRM</name>
<evidence type="ECO:0000256" key="3">
    <source>
        <dbReference type="ARBA" id="ARBA00022692"/>
    </source>
</evidence>
<evidence type="ECO:0000313" key="8">
    <source>
        <dbReference type="EMBL" id="MFC4805442.1"/>
    </source>
</evidence>
<keyword evidence="4 6" id="KW-1133">Transmembrane helix</keyword>